<dbReference type="Proteomes" id="UP000606008">
    <property type="component" value="Unassembled WGS sequence"/>
</dbReference>
<proteinExistence type="predicted"/>
<keyword evidence="2" id="KW-1185">Reference proteome</keyword>
<evidence type="ECO:0000313" key="1">
    <source>
        <dbReference type="EMBL" id="NID09033.1"/>
    </source>
</evidence>
<comment type="caution">
    <text evidence="1">The sequence shown here is derived from an EMBL/GenBank/DDBJ whole genome shotgun (WGS) entry which is preliminary data.</text>
</comment>
<reference evidence="1" key="1">
    <citation type="submission" date="2024-05" db="EMBL/GenBank/DDBJ databases">
        <authorList>
            <person name="Jung D.-H."/>
        </authorList>
    </citation>
    <scope>NUCLEOTIDE SEQUENCE</scope>
    <source>
        <strain evidence="1">JA-25</strain>
    </source>
</reference>
<name>A0ABX0QE84_9BACT</name>
<evidence type="ECO:0000313" key="2">
    <source>
        <dbReference type="Proteomes" id="UP000606008"/>
    </source>
</evidence>
<dbReference type="RefSeq" id="WP_166690792.1">
    <property type="nucleotide sequence ID" value="NZ_WAEL01000001.1"/>
</dbReference>
<gene>
    <name evidence="1" type="ORF">F7231_02520</name>
</gene>
<organism evidence="1 2">
    <name type="scientific">Fibrivirga algicola</name>
    <dbReference type="NCBI Taxonomy" id="2950420"/>
    <lineage>
        <taxon>Bacteria</taxon>
        <taxon>Pseudomonadati</taxon>
        <taxon>Bacteroidota</taxon>
        <taxon>Cytophagia</taxon>
        <taxon>Cytophagales</taxon>
        <taxon>Spirosomataceae</taxon>
        <taxon>Fibrivirga</taxon>
    </lineage>
</organism>
<protein>
    <submittedName>
        <fullName evidence="1">Uncharacterized protein</fullName>
    </submittedName>
</protein>
<accession>A0ABX0QE84</accession>
<sequence>MATACQYIDRHDNIWIGFGFGEWGGEVFIFDTATKTFVAPTSNSDQPDRLAGLSGVKSFFEDSTAVYLTASTQHMMMTGGSIVKFDKFKATTLLTSRSRWSEPKPDQVAGKLMQLQHMIAGEYIGPATYNWFNNSIYFYSQHGFFRGNKSKNLSDLKNWELLVKPELQWQSGQPDAVGSPMNVLKIEILAENTFIFLSQNDGIGYVYGNTINMLN</sequence>
<dbReference type="EMBL" id="WAEL01000001">
    <property type="protein sequence ID" value="NID09033.1"/>
    <property type="molecule type" value="Genomic_DNA"/>
</dbReference>